<protein>
    <submittedName>
        <fullName evidence="1">Uncharacterized protein</fullName>
    </submittedName>
</protein>
<organism evidence="1 2">
    <name type="scientific">Vitis vinifera</name>
    <name type="common">Grape</name>
    <dbReference type="NCBI Taxonomy" id="29760"/>
    <lineage>
        <taxon>Eukaryota</taxon>
        <taxon>Viridiplantae</taxon>
        <taxon>Streptophyta</taxon>
        <taxon>Embryophyta</taxon>
        <taxon>Tracheophyta</taxon>
        <taxon>Spermatophyta</taxon>
        <taxon>Magnoliopsida</taxon>
        <taxon>eudicotyledons</taxon>
        <taxon>Gunneridae</taxon>
        <taxon>Pentapetalae</taxon>
        <taxon>rosids</taxon>
        <taxon>Vitales</taxon>
        <taxon>Vitaceae</taxon>
        <taxon>Viteae</taxon>
        <taxon>Vitis</taxon>
    </lineage>
</organism>
<comment type="caution">
    <text evidence="1">The sequence shown here is derived from an EMBL/GenBank/DDBJ whole genome shotgun (WGS) entry which is preliminary data.</text>
</comment>
<dbReference type="EMBL" id="QGNW01001124">
    <property type="protein sequence ID" value="RVW54807.1"/>
    <property type="molecule type" value="Genomic_DNA"/>
</dbReference>
<accession>A0A438F463</accession>
<evidence type="ECO:0000313" key="2">
    <source>
        <dbReference type="Proteomes" id="UP000288805"/>
    </source>
</evidence>
<dbReference type="AlphaFoldDB" id="A0A438F463"/>
<name>A0A438F463_VITVI</name>
<evidence type="ECO:0000313" key="1">
    <source>
        <dbReference type="EMBL" id="RVW54807.1"/>
    </source>
</evidence>
<sequence length="246" mass="27279">MGCQNPDLHLEDIHQCAKSPGEKSLAEIGVGGEVERPALDEPLQERGVSGSSWDDSCLAKFSKSLRFSTEGVEGEILKLLLRLKSRRDQGKKRGISRTTRGAVGGVVVFWDNRVLESVGMEEPFVSFGMTYGALEGDFNVIKFLSERSREGRMSSSIRRFSEVIDDLDLRDLICRGARLPRVEIKGGMVNPFQNLLSGPGDWRLTLNGLDFDRIGVEEATSLEEVFTVEEVFSALLKLNEDKALDP</sequence>
<reference evidence="1 2" key="1">
    <citation type="journal article" date="2018" name="PLoS Genet.">
        <title>Population sequencing reveals clonal diversity and ancestral inbreeding in the grapevine cultivar Chardonnay.</title>
        <authorList>
            <person name="Roach M.J."/>
            <person name="Johnson D.L."/>
            <person name="Bohlmann J."/>
            <person name="van Vuuren H.J."/>
            <person name="Jones S.J."/>
            <person name="Pretorius I.S."/>
            <person name="Schmidt S.A."/>
            <person name="Borneman A.R."/>
        </authorList>
    </citation>
    <scope>NUCLEOTIDE SEQUENCE [LARGE SCALE GENOMIC DNA]</scope>
    <source>
        <strain evidence="2">cv. Chardonnay</strain>
        <tissue evidence="1">Leaf</tissue>
    </source>
</reference>
<dbReference type="Proteomes" id="UP000288805">
    <property type="component" value="Unassembled WGS sequence"/>
</dbReference>
<gene>
    <name evidence="1" type="ORF">CK203_071640</name>
</gene>
<proteinExistence type="predicted"/>